<dbReference type="PANTHER" id="PTHR43767">
    <property type="entry name" value="LONG-CHAIN-FATTY-ACID--COA LIGASE"/>
    <property type="match status" value="1"/>
</dbReference>
<keyword evidence="3" id="KW-0436">Ligase</keyword>
<dbReference type="InterPro" id="IPR000873">
    <property type="entry name" value="AMP-dep_synth/lig_dom"/>
</dbReference>
<feature type="domain" description="AMP-dependent synthetase/ligase" evidence="1">
    <location>
        <begin position="34"/>
        <end position="394"/>
    </location>
</feature>
<protein>
    <submittedName>
        <fullName evidence="3">Acyl-CoA synthetase (AMP-forming)/AMP-acid ligase II</fullName>
    </submittedName>
</protein>
<dbReference type="InterPro" id="IPR050237">
    <property type="entry name" value="ATP-dep_AMP-bd_enzyme"/>
</dbReference>
<dbReference type="PROSITE" id="PS00455">
    <property type="entry name" value="AMP_BINDING"/>
    <property type="match status" value="1"/>
</dbReference>
<dbReference type="OrthoDB" id="9803968at2"/>
<dbReference type="PANTHER" id="PTHR43767:SF1">
    <property type="entry name" value="NONRIBOSOMAL PEPTIDE SYNTHASE PES1 (EUROFUNG)-RELATED"/>
    <property type="match status" value="1"/>
</dbReference>
<dbReference type="Pfam" id="PF00501">
    <property type="entry name" value="AMP-binding"/>
    <property type="match status" value="1"/>
</dbReference>
<evidence type="ECO:0000313" key="4">
    <source>
        <dbReference type="Proteomes" id="UP000199377"/>
    </source>
</evidence>
<dbReference type="InterPro" id="IPR020845">
    <property type="entry name" value="AMP-binding_CS"/>
</dbReference>
<organism evidence="3 4">
    <name type="scientific">Albimonas pacifica</name>
    <dbReference type="NCBI Taxonomy" id="1114924"/>
    <lineage>
        <taxon>Bacteria</taxon>
        <taxon>Pseudomonadati</taxon>
        <taxon>Pseudomonadota</taxon>
        <taxon>Alphaproteobacteria</taxon>
        <taxon>Rhodobacterales</taxon>
        <taxon>Paracoccaceae</taxon>
        <taxon>Albimonas</taxon>
    </lineage>
</organism>
<name>A0A1I3GGP4_9RHOB</name>
<gene>
    <name evidence="3" type="ORF">SAMN05216258_105153</name>
</gene>
<evidence type="ECO:0000259" key="1">
    <source>
        <dbReference type="Pfam" id="PF00501"/>
    </source>
</evidence>
<dbReference type="InterPro" id="IPR025110">
    <property type="entry name" value="AMP-bd_C"/>
</dbReference>
<reference evidence="3 4" key="1">
    <citation type="submission" date="2016-10" db="EMBL/GenBank/DDBJ databases">
        <authorList>
            <person name="de Groot N.N."/>
        </authorList>
    </citation>
    <scope>NUCLEOTIDE SEQUENCE [LARGE SCALE GENOMIC DNA]</scope>
    <source>
        <strain evidence="3 4">CGMCC 1.11030</strain>
    </source>
</reference>
<proteinExistence type="predicted"/>
<dbReference type="Proteomes" id="UP000199377">
    <property type="component" value="Unassembled WGS sequence"/>
</dbReference>
<evidence type="ECO:0000313" key="3">
    <source>
        <dbReference type="EMBL" id="SFI22607.1"/>
    </source>
</evidence>
<dbReference type="STRING" id="1114924.SAMN05216258_105153"/>
<dbReference type="InterPro" id="IPR042099">
    <property type="entry name" value="ANL_N_sf"/>
</dbReference>
<accession>A0A1I3GGP4</accession>
<keyword evidence="4" id="KW-1185">Reference proteome</keyword>
<dbReference type="Pfam" id="PF13193">
    <property type="entry name" value="AMP-binding_C"/>
    <property type="match status" value="1"/>
</dbReference>
<dbReference type="AlphaFoldDB" id="A0A1I3GGP4"/>
<dbReference type="InterPro" id="IPR045851">
    <property type="entry name" value="AMP-bd_C_sf"/>
</dbReference>
<evidence type="ECO:0000259" key="2">
    <source>
        <dbReference type="Pfam" id="PF13193"/>
    </source>
</evidence>
<dbReference type="Gene3D" id="3.30.300.30">
    <property type="match status" value="1"/>
</dbReference>
<dbReference type="RefSeq" id="WP_092859995.1">
    <property type="nucleotide sequence ID" value="NZ_FOQH01000005.1"/>
</dbReference>
<dbReference type="Gene3D" id="3.40.50.12780">
    <property type="entry name" value="N-terminal domain of ligase-like"/>
    <property type="match status" value="1"/>
</dbReference>
<dbReference type="EMBL" id="FOQH01000005">
    <property type="protein sequence ID" value="SFI22607.1"/>
    <property type="molecule type" value="Genomic_DNA"/>
</dbReference>
<feature type="domain" description="AMP-binding enzyme C-terminal" evidence="2">
    <location>
        <begin position="444"/>
        <end position="518"/>
    </location>
</feature>
<dbReference type="SUPFAM" id="SSF56801">
    <property type="entry name" value="Acetyl-CoA synthetase-like"/>
    <property type="match status" value="1"/>
</dbReference>
<sequence length="534" mass="57313">MAAAIDPATRRELHYGSRVVDCFVDRPSDIHAMLEAAVAARPGAEALVCGELRFTWAQLDEEVRRLAAALHGEGVVPGDRVALLLGNDAPFVVLTYAVARLGAILVPLSLRDQTPGLRHALVQSGAKILICEPEAAEVVPPACETPALVRRFALGKVEGFCNYHRLLGADPEAAPPPAKVDEEAVATILYTSGTTGVPKGAMLTHLGIVHSATAFASFMDSRPGDREGVIAPLSHVTGLVGGVHKAVRAQATLLVMREFKASAFLRLAAEEKLTHCAMVPAMYNLCLVQDDPANHDLSAWRWGGYGGAPMPAPTIERLAQKLPNLKLMNCYGATETTSPVTMIPPEFTASHRLSVGKSSYGAVSVVMDEDGRECPPGVHGELWHSGPMVVPGYWENPEATAKEFAGGFWKSGDIGSIDADGFVYVHDRKKDMVNRGGYKIFTAQVESVLAAFPGVTESAVVAKPCPVLGERVHAVVVSPEPLDEAALAAHCRRELADYQAPESFTITPEPLPRNHNGKIMKRDIREKLNFVERA</sequence>
<dbReference type="GO" id="GO:0016878">
    <property type="term" value="F:acid-thiol ligase activity"/>
    <property type="evidence" value="ECO:0007669"/>
    <property type="project" value="UniProtKB-ARBA"/>
</dbReference>